<dbReference type="Proteomes" id="UP000192380">
    <property type="component" value="Chromosome"/>
</dbReference>
<gene>
    <name evidence="2" type="ORF">CKS_5016</name>
    <name evidence="1" type="ORF">DSJ_05535</name>
</gene>
<dbReference type="AlphaFoldDB" id="H3R861"/>
<dbReference type="KEGG" id="pstw:DSJ_05535"/>
<evidence type="ECO:0000313" key="1">
    <source>
        <dbReference type="EMBL" id="ARF48847.1"/>
    </source>
</evidence>
<sequence>MEFKKFDWVIWSSQAAGRWKTKIGFITHIHTDRAGKVIGYDVQVPPREGSKAKPKMYYPRISALKPYQKLD</sequence>
<reference evidence="2" key="2">
    <citation type="submission" date="2012-01" db="EMBL/GenBank/DDBJ databases">
        <authorList>
            <person name="Biehl B.S."/>
            <person name="Ding Y."/>
            <person name="Dugan-Rocha S.P."/>
            <person name="Gibbs R.A."/>
            <person name="Glasner J.D."/>
            <person name="Kovar C."/>
            <person name="Muzny D.M."/>
            <person name="Neeno-Eckwall E.C."/>
            <person name="Perna N.T."/>
            <person name="Qin X."/>
            <person name="von Bodman S.B."/>
            <person name="Weinstock G.M."/>
        </authorList>
    </citation>
    <scope>NUCLEOTIDE SEQUENCE</scope>
    <source>
        <strain evidence="2">DC283</strain>
    </source>
</reference>
<reference evidence="2 3" key="1">
    <citation type="journal article" date="2012" name="Mol. Microbiol.">
        <title>The genetic and structural basis of two distinct terminal side branch residues in stewartan and amylovoran exopolysaccharides and their potential role in host adaptation.</title>
        <authorList>
            <person name="Wang X."/>
            <person name="Yang F."/>
            <person name="von Bodman S.B."/>
        </authorList>
    </citation>
    <scope>NUCLEOTIDE SEQUENCE [LARGE SCALE GENOMIC DNA]</scope>
    <source>
        <strain evidence="2 3">DC283</strain>
    </source>
</reference>
<keyword evidence="4" id="KW-1185">Reference proteome</keyword>
<accession>H3R861</accession>
<proteinExistence type="predicted"/>
<organism evidence="2 3">
    <name type="scientific">Pantoea stewartii subsp. stewartii DC283</name>
    <dbReference type="NCBI Taxonomy" id="660596"/>
    <lineage>
        <taxon>Bacteria</taxon>
        <taxon>Pseudomonadati</taxon>
        <taxon>Pseudomonadota</taxon>
        <taxon>Gammaproteobacteria</taxon>
        <taxon>Enterobacterales</taxon>
        <taxon>Erwiniaceae</taxon>
        <taxon>Pantoea</taxon>
    </lineage>
</organism>
<evidence type="ECO:0000313" key="3">
    <source>
        <dbReference type="Proteomes" id="UP000005050"/>
    </source>
</evidence>
<dbReference type="EMBL" id="AHIE01000001">
    <property type="protein sequence ID" value="EHU02197.1"/>
    <property type="molecule type" value="Genomic_DNA"/>
</dbReference>
<dbReference type="RefSeq" id="WP_006117551.1">
    <property type="nucleotide sequence ID" value="NZ_AHIE01000001.1"/>
</dbReference>
<reference evidence="1 4" key="3">
    <citation type="submission" date="2016-10" db="EMBL/GenBank/DDBJ databases">
        <title>Complete Genome Assembly of Pantoea stewartii subsp. stewartii DC283, a Corn Pathogen.</title>
        <authorList>
            <person name="Duong D.A."/>
            <person name="Stevens A.M."/>
            <person name="Jensen R.V."/>
        </authorList>
    </citation>
    <scope>NUCLEOTIDE SEQUENCE [LARGE SCALE GENOMIC DNA]</scope>
    <source>
        <strain evidence="1 4">DC283</strain>
    </source>
</reference>
<evidence type="ECO:0000313" key="2">
    <source>
        <dbReference type="EMBL" id="EHU02197.1"/>
    </source>
</evidence>
<dbReference type="PATRIC" id="fig|660596.6.peg.4"/>
<protein>
    <submittedName>
        <fullName evidence="2">Uncharacterized protein</fullName>
    </submittedName>
</protein>
<evidence type="ECO:0000313" key="4">
    <source>
        <dbReference type="Proteomes" id="UP000192380"/>
    </source>
</evidence>
<dbReference type="OrthoDB" id="9256239at2"/>
<name>H3R861_PANSE</name>
<dbReference type="Proteomes" id="UP000005050">
    <property type="component" value="Unassembled WGS sequence"/>
</dbReference>
<dbReference type="EMBL" id="CP017581">
    <property type="protein sequence ID" value="ARF48847.1"/>
    <property type="molecule type" value="Genomic_DNA"/>
</dbReference>